<evidence type="ECO:0008006" key="3">
    <source>
        <dbReference type="Google" id="ProtNLM"/>
    </source>
</evidence>
<dbReference type="Gene3D" id="1.25.40.480">
    <property type="match status" value="1"/>
</dbReference>
<comment type="caution">
    <text evidence="1">The sequence shown here is derived from an EMBL/GenBank/DDBJ whole genome shotgun (WGS) entry which is preliminary data.</text>
</comment>
<gene>
    <name evidence="1" type="ORF">Salat_1053500</name>
</gene>
<dbReference type="AlphaFoldDB" id="A0AAE1YNK7"/>
<protein>
    <recommendedName>
        <fullName evidence="3">Fanconi Anaemia group E protein C-terminal domain-containing protein</fullName>
    </recommendedName>
</protein>
<dbReference type="GO" id="GO:0043240">
    <property type="term" value="C:Fanconi anaemia nuclear complex"/>
    <property type="evidence" value="ECO:0007669"/>
    <property type="project" value="InterPro"/>
</dbReference>
<evidence type="ECO:0000313" key="1">
    <source>
        <dbReference type="EMBL" id="KAK4432913.1"/>
    </source>
</evidence>
<proteinExistence type="predicted"/>
<accession>A0AAE1YNK7</accession>
<dbReference type="PANTHER" id="PTHR32094">
    <property type="entry name" value="FANCONI ANEMIA GROUP E PROTEIN"/>
    <property type="match status" value="1"/>
</dbReference>
<keyword evidence="2" id="KW-1185">Reference proteome</keyword>
<name>A0AAE1YNK7_9LAMI</name>
<dbReference type="InterPro" id="IPR039685">
    <property type="entry name" value="FANCE"/>
</dbReference>
<reference evidence="1" key="1">
    <citation type="submission" date="2020-06" db="EMBL/GenBank/DDBJ databases">
        <authorList>
            <person name="Li T."/>
            <person name="Hu X."/>
            <person name="Zhang T."/>
            <person name="Song X."/>
            <person name="Zhang H."/>
            <person name="Dai N."/>
            <person name="Sheng W."/>
            <person name="Hou X."/>
            <person name="Wei L."/>
        </authorList>
    </citation>
    <scope>NUCLEOTIDE SEQUENCE</scope>
    <source>
        <strain evidence="1">3651</strain>
        <tissue evidence="1">Leaf</tissue>
    </source>
</reference>
<dbReference type="GO" id="GO:0036297">
    <property type="term" value="P:interstrand cross-link repair"/>
    <property type="evidence" value="ECO:0007669"/>
    <property type="project" value="InterPro"/>
</dbReference>
<sequence length="495" mass="55472">MEGWIPLFEIFLNSPCPESEASLWLQKAFNPSSSASSISTTSFLSLLTSPSDTTSNDPSSPHEKRVMWIETLPSVAQARILAFLAYDHQRFCKRDLCKLAKVMLSEGKSLDFWVKKAAQGLLDLVSASNYQWLSHFNLDSEEGNVEDEFYSMPDWLRDATKDSDSVFNWLPMSSDELSETMPLTASGGNEDDFPIDVEESKQEGFDEVMLEVDVDELKLDDCIATEVEQMAKSLKSRLLNVESTSEAVELVKGVRKLCFESKQNSLVVLDLIEPWSADDETAAVLISQLSDGSETNELGWPAHILCSIILPKFLVLSEPASRVLVMRTIEYCKAHQTAAEYALLFPLILRNEGITNPICDVITRIIKESLHPGHVSAFCQKLLCKDKDARRFVCLPRHQCLISEELVWTESLFSLWQNILNHSVHLTQDSVDQLVYHICESSGRYSKSLKFGNFLLSLVNKCAPFLKPHKMSLTAAVENTSTLVTKSILSKLSGL</sequence>
<organism evidence="1 2">
    <name type="scientific">Sesamum alatum</name>
    <dbReference type="NCBI Taxonomy" id="300844"/>
    <lineage>
        <taxon>Eukaryota</taxon>
        <taxon>Viridiplantae</taxon>
        <taxon>Streptophyta</taxon>
        <taxon>Embryophyta</taxon>
        <taxon>Tracheophyta</taxon>
        <taxon>Spermatophyta</taxon>
        <taxon>Magnoliopsida</taxon>
        <taxon>eudicotyledons</taxon>
        <taxon>Gunneridae</taxon>
        <taxon>Pentapetalae</taxon>
        <taxon>asterids</taxon>
        <taxon>lamiids</taxon>
        <taxon>Lamiales</taxon>
        <taxon>Pedaliaceae</taxon>
        <taxon>Sesamum</taxon>
    </lineage>
</organism>
<dbReference type="EMBL" id="JACGWO010000003">
    <property type="protein sequence ID" value="KAK4432913.1"/>
    <property type="molecule type" value="Genomic_DNA"/>
</dbReference>
<evidence type="ECO:0000313" key="2">
    <source>
        <dbReference type="Proteomes" id="UP001293254"/>
    </source>
</evidence>
<dbReference type="Proteomes" id="UP001293254">
    <property type="component" value="Unassembled WGS sequence"/>
</dbReference>
<dbReference type="PANTHER" id="PTHR32094:SF5">
    <property type="entry name" value="FANCONI ANEMIA GROUP E PROTEIN"/>
    <property type="match status" value="1"/>
</dbReference>
<reference evidence="1" key="2">
    <citation type="journal article" date="2024" name="Plant">
        <title>Genomic evolution and insights into agronomic trait innovations of Sesamum species.</title>
        <authorList>
            <person name="Miao H."/>
            <person name="Wang L."/>
            <person name="Qu L."/>
            <person name="Liu H."/>
            <person name="Sun Y."/>
            <person name="Le M."/>
            <person name="Wang Q."/>
            <person name="Wei S."/>
            <person name="Zheng Y."/>
            <person name="Lin W."/>
            <person name="Duan Y."/>
            <person name="Cao H."/>
            <person name="Xiong S."/>
            <person name="Wang X."/>
            <person name="Wei L."/>
            <person name="Li C."/>
            <person name="Ma Q."/>
            <person name="Ju M."/>
            <person name="Zhao R."/>
            <person name="Li G."/>
            <person name="Mu C."/>
            <person name="Tian Q."/>
            <person name="Mei H."/>
            <person name="Zhang T."/>
            <person name="Gao T."/>
            <person name="Zhang H."/>
        </authorList>
    </citation>
    <scope>NUCLEOTIDE SEQUENCE</scope>
    <source>
        <strain evidence="1">3651</strain>
    </source>
</reference>